<accession>A0A254N4X6</accession>
<gene>
    <name evidence="1" type="ORF">CDO81_17745</name>
</gene>
<proteinExistence type="predicted"/>
<organism evidence="1 2">
    <name type="scientific">Roseateles puraquae</name>
    <dbReference type="NCBI Taxonomy" id="431059"/>
    <lineage>
        <taxon>Bacteria</taxon>
        <taxon>Pseudomonadati</taxon>
        <taxon>Pseudomonadota</taxon>
        <taxon>Betaproteobacteria</taxon>
        <taxon>Burkholderiales</taxon>
        <taxon>Sphaerotilaceae</taxon>
        <taxon>Roseateles</taxon>
    </lineage>
</organism>
<name>A0A254N4X6_9BURK</name>
<reference evidence="1 2" key="1">
    <citation type="journal article" date="2007" name="Int. J. Syst. Evol. Microbiol.">
        <title>Description of Pelomonas aquatica sp. nov. and Pelomonas puraquae sp. nov., isolated from industrial and haemodialysis water.</title>
        <authorList>
            <person name="Gomila M."/>
            <person name="Bowien B."/>
            <person name="Falsen E."/>
            <person name="Moore E.R."/>
            <person name="Lalucat J."/>
        </authorList>
    </citation>
    <scope>NUCLEOTIDE SEQUENCE [LARGE SCALE GENOMIC DNA]</scope>
    <source>
        <strain evidence="1 2">CCUG 52769</strain>
    </source>
</reference>
<protein>
    <submittedName>
        <fullName evidence="1">Uncharacterized protein</fullName>
    </submittedName>
</protein>
<comment type="caution">
    <text evidence="1">The sequence shown here is derived from an EMBL/GenBank/DDBJ whole genome shotgun (WGS) entry which is preliminary data.</text>
</comment>
<evidence type="ECO:0000313" key="2">
    <source>
        <dbReference type="Proteomes" id="UP000197446"/>
    </source>
</evidence>
<dbReference type="AlphaFoldDB" id="A0A254N4X6"/>
<sequence>MSSLPHTQTEPAGWHFRAGSGTLRVSASREALGSDALMPPCAAEAAVALDLAGELLDALEAHGLAPATAWQWSSQPELPASGARALWQGRGAQALLTLPWAALRQLAQAPVLPGLQWLPAPAECLLAQWRFSDEERAAIEPGGLVLLDAPCRRPRARSEPGLPGDLPWQLVARWPAPVRVEALMGWEGGLPPWPAEVLLVETAWPDAVLARGRLLPWGSGEALLIETC</sequence>
<keyword evidence="2" id="KW-1185">Reference proteome</keyword>
<dbReference type="OrthoDB" id="8898246at2"/>
<dbReference type="EMBL" id="NISI01000007">
    <property type="protein sequence ID" value="OWR02674.1"/>
    <property type="molecule type" value="Genomic_DNA"/>
</dbReference>
<dbReference type="Proteomes" id="UP000197446">
    <property type="component" value="Unassembled WGS sequence"/>
</dbReference>
<evidence type="ECO:0000313" key="1">
    <source>
        <dbReference type="EMBL" id="OWR02674.1"/>
    </source>
</evidence>
<dbReference type="RefSeq" id="WP_088484564.1">
    <property type="nucleotide sequence ID" value="NZ_JBCNLH010000007.1"/>
</dbReference>